<feature type="region of interest" description="Disordered" evidence="1">
    <location>
        <begin position="235"/>
        <end position="302"/>
    </location>
</feature>
<dbReference type="VEuPathDB" id="FungiDB:CNG03370"/>
<dbReference type="RefSeq" id="XP_572067.1">
    <property type="nucleotide sequence ID" value="XM_572067.2"/>
</dbReference>
<evidence type="ECO:0000313" key="3">
    <source>
        <dbReference type="Proteomes" id="UP000002149"/>
    </source>
</evidence>
<feature type="compositionally biased region" description="Basic and acidic residues" evidence="1">
    <location>
        <begin position="636"/>
        <end position="651"/>
    </location>
</feature>
<proteinExistence type="predicted"/>
<dbReference type="Pfam" id="PF11957">
    <property type="entry name" value="efThoc1"/>
    <property type="match status" value="1"/>
</dbReference>
<feature type="compositionally biased region" description="Basic and acidic residues" evidence="1">
    <location>
        <begin position="731"/>
        <end position="754"/>
    </location>
</feature>
<dbReference type="STRING" id="214684.Q5KDN0"/>
<feature type="compositionally biased region" description="Basic and acidic residues" evidence="1">
    <location>
        <begin position="235"/>
        <end position="278"/>
    </location>
</feature>
<dbReference type="PANTHER" id="PTHR13265:SF0">
    <property type="entry name" value="HPR1"/>
    <property type="match status" value="1"/>
</dbReference>
<dbReference type="GO" id="GO:0000445">
    <property type="term" value="C:THO complex part of transcription export complex"/>
    <property type="evidence" value="ECO:0000318"/>
    <property type="project" value="GO_Central"/>
</dbReference>
<accession>Q5KDN0</accession>
<keyword evidence="3" id="KW-1185">Reference proteome</keyword>
<feature type="region of interest" description="Disordered" evidence="1">
    <location>
        <begin position="570"/>
        <end position="595"/>
    </location>
</feature>
<dbReference type="PaxDb" id="214684-Q5KDN0"/>
<dbReference type="AlphaFoldDB" id="Q5KDN0"/>
<feature type="compositionally biased region" description="Basic and acidic residues" evidence="1">
    <location>
        <begin position="670"/>
        <end position="701"/>
    </location>
</feature>
<evidence type="ECO:0008006" key="4">
    <source>
        <dbReference type="Google" id="ProtNLM"/>
    </source>
</evidence>
<evidence type="ECO:0000256" key="1">
    <source>
        <dbReference type="SAM" id="MobiDB-lite"/>
    </source>
</evidence>
<dbReference type="PANTHER" id="PTHR13265">
    <property type="entry name" value="THO COMPLEX SUBUNIT 1"/>
    <property type="match status" value="1"/>
</dbReference>
<dbReference type="EMBL" id="AE017347">
    <property type="protein sequence ID" value="AAW44760.1"/>
    <property type="molecule type" value="Genomic_DNA"/>
</dbReference>
<dbReference type="eggNOG" id="KOG2491">
    <property type="taxonomic scope" value="Eukaryota"/>
</dbReference>
<dbReference type="GeneID" id="3258585"/>
<dbReference type="InterPro" id="IPR021861">
    <property type="entry name" value="THO_THOC1"/>
</dbReference>
<sequence length="761" mass="86041">MAIHQPLLEPLNSIVSAYPPQRSKPVPIPASELDTKLSQAWETYSNDPSLINGMAKNPDLIRGVLELVGRELVVLSVINGQLSEPDETANEKEKVVFQTALKDRLDIILTLYETVHKAFQEIPFLEPGALFIPLLEELVELLSVGTWRSLWSYVESRSKRFTKDMPASRGKALPLLRTINAFLRFLPRTPEDLVFRGRIHQFASSVFSVADKSAINMRGDYSEVKTVWEEEPEMEKIKVEEKEENKEGKMDERAEEGGKKDGDVEMEDAEKKDEHTEHSSNQPADQSMEQPTEDEPPLTPAALQEPDFYSTLWSLQQYFSHPPSLDGPAVGSPPKTPFQTFREKSDFVLPQLFEQTRKEKAMAGTDDGLGKKRKRQVMEGQDTGGFFHPRFLTGKRLFEYELADSSFRRQILVQYFILFQFLLNLTPAHAGKQAFTGGMPRTFMLEQADEQWVKSKIGGIKEELKNIVGGASFEDTVFSIIRQEAHYVQWKNEGCPEGSFEIPALDPDSASEPAQAWAKRLNPPAPYNFKVGSRPLSMLWNNGFTNINQLKRREKATTVEALDEEIKRIEEDEEDDKAMGQGTPEKLAANKERKTTSTWRALRLASHTSLKFFPSLKEKRDVHLLLSTIKKAQEPKGFARKEAGEGEKEGGEGENENPGEGGELEDEDVQELKKEKEGEENEEKEKEDTENAEEKGPAELEKVEEEVKEEPIVDGTKVQEVGEEKEEESDDKGSAEDVEMAEKEEQNVESKAYDEVEATVV</sequence>
<dbReference type="OrthoDB" id="9402762at2759"/>
<dbReference type="Proteomes" id="UP000002149">
    <property type="component" value="Chromosome 7"/>
</dbReference>
<reference evidence="2 3" key="1">
    <citation type="journal article" date="2005" name="Science">
        <title>The genome of the basidiomycetous yeast and human pathogen Cryptococcus neoformans.</title>
        <authorList>
            <person name="Loftus B.J."/>
            <person name="Fung E."/>
            <person name="Roncaglia P."/>
            <person name="Rowley D."/>
            <person name="Amedeo P."/>
            <person name="Bruno D."/>
            <person name="Vamathevan J."/>
            <person name="Miranda M."/>
            <person name="Anderson I.J."/>
            <person name="Fraser J.A."/>
            <person name="Allen J.E."/>
            <person name="Bosdet I.E."/>
            <person name="Brent M.R."/>
            <person name="Chiu R."/>
            <person name="Doering T.L."/>
            <person name="Donlin M.J."/>
            <person name="D'Souza C.A."/>
            <person name="Fox D.S."/>
            <person name="Grinberg V."/>
            <person name="Fu J."/>
            <person name="Fukushima M."/>
            <person name="Haas B.J."/>
            <person name="Huang J.C."/>
            <person name="Janbon G."/>
            <person name="Jones S.J."/>
            <person name="Koo H.L."/>
            <person name="Krzywinski M.I."/>
            <person name="Kwon-Chung J.K."/>
            <person name="Lengeler K.B."/>
            <person name="Maiti R."/>
            <person name="Marra M.A."/>
            <person name="Marra R.E."/>
            <person name="Mathewson C.A."/>
            <person name="Mitchell T.G."/>
            <person name="Pertea M."/>
            <person name="Riggs F.R."/>
            <person name="Salzberg S.L."/>
            <person name="Schein J.E."/>
            <person name="Shvartsbeyn A."/>
            <person name="Shin H."/>
            <person name="Shumway M."/>
            <person name="Specht C.A."/>
            <person name="Suh B.B."/>
            <person name="Tenney A."/>
            <person name="Utterback T.R."/>
            <person name="Wickes B.L."/>
            <person name="Wortman J.R."/>
            <person name="Wye N.H."/>
            <person name="Kronstad J.W."/>
            <person name="Lodge J.K."/>
            <person name="Heitman J."/>
            <person name="Davis R.W."/>
            <person name="Fraser C.M."/>
            <person name="Hyman R.W."/>
        </authorList>
    </citation>
    <scope>NUCLEOTIDE SEQUENCE [LARGE SCALE GENOMIC DNA]</scope>
    <source>
        <strain evidence="3">JEC21 / ATCC MYA-565</strain>
    </source>
</reference>
<dbReference type="OMA" id="TTQGHIP"/>
<gene>
    <name evidence="2" type="ordered locus">CNG03370</name>
</gene>
<feature type="compositionally biased region" description="Acidic residues" evidence="1">
    <location>
        <begin position="721"/>
        <end position="730"/>
    </location>
</feature>
<feature type="compositionally biased region" description="Polar residues" evidence="1">
    <location>
        <begin position="279"/>
        <end position="290"/>
    </location>
</feature>
<feature type="compositionally biased region" description="Acidic residues" evidence="1">
    <location>
        <begin position="652"/>
        <end position="669"/>
    </location>
</feature>
<dbReference type="KEGG" id="cne:CNG03370"/>
<evidence type="ECO:0000313" key="2">
    <source>
        <dbReference type="EMBL" id="AAW44760.1"/>
    </source>
</evidence>
<dbReference type="InParanoid" id="Q5KDN0"/>
<organism evidence="2 3">
    <name type="scientific">Cryptococcus deneoformans (strain JEC21 / ATCC MYA-565)</name>
    <name type="common">Cryptococcus neoformans var. neoformans serotype D</name>
    <dbReference type="NCBI Taxonomy" id="214684"/>
    <lineage>
        <taxon>Eukaryota</taxon>
        <taxon>Fungi</taxon>
        <taxon>Dikarya</taxon>
        <taxon>Basidiomycota</taxon>
        <taxon>Agaricomycotina</taxon>
        <taxon>Tremellomycetes</taxon>
        <taxon>Tremellales</taxon>
        <taxon>Cryptococcaceae</taxon>
        <taxon>Cryptococcus</taxon>
        <taxon>Cryptococcus neoformans species complex</taxon>
    </lineage>
</organism>
<protein>
    <recommendedName>
        <fullName evidence="4">THO complex subunit 1</fullName>
    </recommendedName>
</protein>
<dbReference type="HOGENOM" id="CLU_021106_0_0_1"/>
<dbReference type="GO" id="GO:0006406">
    <property type="term" value="P:mRNA export from nucleus"/>
    <property type="evidence" value="ECO:0000318"/>
    <property type="project" value="GO_Central"/>
</dbReference>
<dbReference type="FunCoup" id="Q5KDN0">
    <property type="interactions" value="569"/>
</dbReference>
<feature type="region of interest" description="Disordered" evidence="1">
    <location>
        <begin position="636"/>
        <end position="761"/>
    </location>
</feature>
<name>Q5KDN0_CRYD1</name>